<dbReference type="EMBL" id="JTCM02000058">
    <property type="protein sequence ID" value="NEU75092.1"/>
    <property type="molecule type" value="Genomic_DNA"/>
</dbReference>
<evidence type="ECO:0000313" key="2">
    <source>
        <dbReference type="Proteomes" id="UP000031549"/>
    </source>
</evidence>
<dbReference type="Proteomes" id="UP000031549">
    <property type="component" value="Unassembled WGS sequence"/>
</dbReference>
<name>A0A846HCG4_9CYAN</name>
<gene>
    <name evidence="1" type="ORF">PI95_021670</name>
</gene>
<protein>
    <submittedName>
        <fullName evidence="1">DUF1822 family protein</fullName>
    </submittedName>
</protein>
<keyword evidence="2" id="KW-1185">Reference proteome</keyword>
<reference evidence="1 2" key="1">
    <citation type="journal article" date="2015" name="Genome Announc.">
        <title>Draft Genome Sequence of Cyanobacterium Hassallia byssoidea Strain VB512170, Isolated from Monuments in India.</title>
        <authorList>
            <person name="Singh D."/>
            <person name="Chandrababunaidu M.M."/>
            <person name="Panda A."/>
            <person name="Sen D."/>
            <person name="Bhattacharyya S."/>
            <person name="Adhikary S.P."/>
            <person name="Tripathy S."/>
        </authorList>
    </citation>
    <scope>NUCLEOTIDE SEQUENCE [LARGE SCALE GENOMIC DNA]</scope>
    <source>
        <strain evidence="1 2">VB512170</strain>
    </source>
</reference>
<dbReference type="AlphaFoldDB" id="A0A846HCG4"/>
<dbReference type="RefSeq" id="WP_039738107.1">
    <property type="nucleotide sequence ID" value="NZ_JTCM02000058.1"/>
</dbReference>
<accession>A0A846HCG4</accession>
<dbReference type="Pfam" id="PF08852">
    <property type="entry name" value="DUF1822"/>
    <property type="match status" value="1"/>
</dbReference>
<organism evidence="1 2">
    <name type="scientific">Hassallia byssoidea VB512170</name>
    <dbReference type="NCBI Taxonomy" id="1304833"/>
    <lineage>
        <taxon>Bacteria</taxon>
        <taxon>Bacillati</taxon>
        <taxon>Cyanobacteriota</taxon>
        <taxon>Cyanophyceae</taxon>
        <taxon>Nostocales</taxon>
        <taxon>Tolypothrichaceae</taxon>
        <taxon>Hassallia</taxon>
    </lineage>
</organism>
<proteinExistence type="predicted"/>
<evidence type="ECO:0000313" key="1">
    <source>
        <dbReference type="EMBL" id="NEU75092.1"/>
    </source>
</evidence>
<comment type="caution">
    <text evidence="1">The sequence shown here is derived from an EMBL/GenBank/DDBJ whole genome shotgun (WGS) entry which is preliminary data.</text>
</comment>
<sequence>MTANAALFTFASPTDLILEIPANVQNQAYLHSQSFSHPSSGYQAYLNELCLNVVLAWLQADFAPQAKVSPNINALASFWELVNGTAIVSDGIRFILVPSEAMDLSELRVPQEWVDISSLAGDYYLAVQVEPDEAYVRIWGYCSYEQLKNQGSYDASDRTYSLDAVDIISDINVLTLARQLCPQESTPKVIPQLATLPQEQAQNLISRLAKKEIITPRLAIPWTLWGALIEHGGWRQSLYQRRLGLPEQWSVIQWLQNGVSQLAENVGWGNLMQLSAAGARSVEETQPQTILSRQLAIAGQTYELRIIPQNEGESTIWRFELRNAAVGAAIPGGFKLRLLTEDLQSFPNNEDIAITAVEQLFVEVALEPGEGIVWEVEPKSENYDREILRF</sequence>
<dbReference type="InterPro" id="IPR014951">
    <property type="entry name" value="DUF1822"/>
</dbReference>